<dbReference type="InterPro" id="IPR022183">
    <property type="entry name" value="DUF3710"/>
</dbReference>
<protein>
    <recommendedName>
        <fullName evidence="4">DUF3710 domain-containing protein</fullName>
    </recommendedName>
</protein>
<keyword evidence="3" id="KW-1185">Reference proteome</keyword>
<name>A0A8J3WYE9_9ACTN</name>
<comment type="caution">
    <text evidence="2">The sequence shown here is derived from an EMBL/GenBank/DDBJ whole genome shotgun (WGS) entry which is preliminary data.</text>
</comment>
<evidence type="ECO:0000313" key="2">
    <source>
        <dbReference type="EMBL" id="GII20496.1"/>
    </source>
</evidence>
<feature type="region of interest" description="Disordered" evidence="1">
    <location>
        <begin position="203"/>
        <end position="262"/>
    </location>
</feature>
<sequence length="262" mass="28322">MIFSRRRGGGGRHHRVDDARGTRRPGTERAYDGSRPVDEASQSPTSGPYDVTEAPAGVERLDLGSMWIPAVPGVELRVQADPEGQIQQVILVAGESALQLGVFAAPRSEGIWDEVREEIRKQLFNDGVAAEEVDGRYGVELRSRVRTPEGFTDIRFVGVDGPRWMVRGVYQGAAAVDPEQAGPLAECLDGLVVDRGNEAMPVREPLPLRLPREMAEQGRHADDTADASLETADPVGVEPAGARPAAPSPRRSKPSPRPRGRA</sequence>
<dbReference type="RefSeq" id="WP_168113202.1">
    <property type="nucleotide sequence ID" value="NZ_BOON01000001.1"/>
</dbReference>
<evidence type="ECO:0000313" key="3">
    <source>
        <dbReference type="Proteomes" id="UP000599074"/>
    </source>
</evidence>
<feature type="compositionally biased region" description="Basic and acidic residues" evidence="1">
    <location>
        <begin position="210"/>
        <end position="223"/>
    </location>
</feature>
<dbReference type="Proteomes" id="UP000599074">
    <property type="component" value="Unassembled WGS sequence"/>
</dbReference>
<dbReference type="EMBL" id="BOON01000001">
    <property type="protein sequence ID" value="GII20496.1"/>
    <property type="molecule type" value="Genomic_DNA"/>
</dbReference>
<feature type="compositionally biased region" description="Basic residues" evidence="1">
    <location>
        <begin position="250"/>
        <end position="262"/>
    </location>
</feature>
<evidence type="ECO:0008006" key="4">
    <source>
        <dbReference type="Google" id="ProtNLM"/>
    </source>
</evidence>
<dbReference type="Pfam" id="PF12502">
    <property type="entry name" value="DUF3710"/>
    <property type="match status" value="1"/>
</dbReference>
<gene>
    <name evidence="2" type="ORF">Pme01_00930</name>
</gene>
<feature type="compositionally biased region" description="Basic residues" evidence="1">
    <location>
        <begin position="1"/>
        <end position="14"/>
    </location>
</feature>
<organism evidence="2 3">
    <name type="scientific">Planosporangium mesophilum</name>
    <dbReference type="NCBI Taxonomy" id="689768"/>
    <lineage>
        <taxon>Bacteria</taxon>
        <taxon>Bacillati</taxon>
        <taxon>Actinomycetota</taxon>
        <taxon>Actinomycetes</taxon>
        <taxon>Micromonosporales</taxon>
        <taxon>Micromonosporaceae</taxon>
        <taxon>Planosporangium</taxon>
    </lineage>
</organism>
<proteinExistence type="predicted"/>
<feature type="compositionally biased region" description="Low complexity" evidence="1">
    <location>
        <begin position="239"/>
        <end position="249"/>
    </location>
</feature>
<dbReference type="AlphaFoldDB" id="A0A8J3WYE9"/>
<feature type="compositionally biased region" description="Basic and acidic residues" evidence="1">
    <location>
        <begin position="15"/>
        <end position="38"/>
    </location>
</feature>
<reference evidence="2" key="1">
    <citation type="submission" date="2021-01" db="EMBL/GenBank/DDBJ databases">
        <title>Whole genome shotgun sequence of Planosporangium mesophilum NBRC 109066.</title>
        <authorList>
            <person name="Komaki H."/>
            <person name="Tamura T."/>
        </authorList>
    </citation>
    <scope>NUCLEOTIDE SEQUENCE</scope>
    <source>
        <strain evidence="2">NBRC 109066</strain>
    </source>
</reference>
<evidence type="ECO:0000256" key="1">
    <source>
        <dbReference type="SAM" id="MobiDB-lite"/>
    </source>
</evidence>
<accession>A0A8J3WYE9</accession>
<feature type="region of interest" description="Disordered" evidence="1">
    <location>
        <begin position="1"/>
        <end position="53"/>
    </location>
</feature>